<keyword evidence="6 7" id="KW-0472">Membrane</keyword>
<dbReference type="PANTHER" id="PTHR33508">
    <property type="entry name" value="UPF0056 MEMBRANE PROTEIN YHCE"/>
    <property type="match status" value="1"/>
</dbReference>
<dbReference type="RefSeq" id="WP_148339347.1">
    <property type="nucleotide sequence ID" value="NZ_LR699119.1"/>
</dbReference>
<evidence type="ECO:0000256" key="1">
    <source>
        <dbReference type="ARBA" id="ARBA00004651"/>
    </source>
</evidence>
<dbReference type="GO" id="GO:0005886">
    <property type="term" value="C:plasma membrane"/>
    <property type="evidence" value="ECO:0007669"/>
    <property type="project" value="UniProtKB-SubCell"/>
</dbReference>
<evidence type="ECO:0000256" key="6">
    <source>
        <dbReference type="ARBA" id="ARBA00023136"/>
    </source>
</evidence>
<feature type="transmembrane region" description="Helical" evidence="7">
    <location>
        <begin position="41"/>
        <end position="60"/>
    </location>
</feature>
<sequence length="209" mass="22330">MTYADTVKFLVSMIIMMNPLGSLSIFLQLTNKSTLLRQRKTAVTCGISITIIMVITIWIGSQLLDLLGITISSFRFAGGIILLLTGLSMLQSKESPISHTPEDDIAAEERSSIAIVPLALPIIIGPGAISTLVIASNDYANFVLKTWLSILCVILAAGMFTLLYYGAVIGKLVGESVMKVITRIMGMIIMAIAVGMLANGLTGLIPALR</sequence>
<keyword evidence="5 7" id="KW-1133">Transmembrane helix</keyword>
<dbReference type="PANTHER" id="PTHR33508:SF1">
    <property type="entry name" value="UPF0056 MEMBRANE PROTEIN YHCE"/>
    <property type="match status" value="1"/>
</dbReference>
<evidence type="ECO:0000313" key="9">
    <source>
        <dbReference type="Proteomes" id="UP000324194"/>
    </source>
</evidence>
<evidence type="ECO:0000256" key="7">
    <source>
        <dbReference type="RuleBase" id="RU362048"/>
    </source>
</evidence>
<keyword evidence="4 7" id="KW-0812">Transmembrane</keyword>
<dbReference type="Proteomes" id="UP000324194">
    <property type="component" value="Chromosome 1"/>
</dbReference>
<dbReference type="Pfam" id="PF01914">
    <property type="entry name" value="MarC"/>
    <property type="match status" value="1"/>
</dbReference>
<keyword evidence="9" id="KW-1185">Reference proteome</keyword>
<comment type="similarity">
    <text evidence="2 7">Belongs to the UPF0056 (MarC) family.</text>
</comment>
<feature type="transmembrane region" description="Helical" evidence="7">
    <location>
        <begin position="6"/>
        <end position="29"/>
    </location>
</feature>
<proteinExistence type="inferred from homology"/>
<dbReference type="NCBIfam" id="TIGR00427">
    <property type="entry name" value="NAAT family transporter"/>
    <property type="match status" value="1"/>
</dbReference>
<accession>A0A5E4PIH1</accession>
<dbReference type="KEGG" id="asip:AQUSIP_14010"/>
<feature type="transmembrane region" description="Helical" evidence="7">
    <location>
        <begin position="180"/>
        <end position="205"/>
    </location>
</feature>
<dbReference type="AlphaFoldDB" id="A0A5E4PIH1"/>
<evidence type="ECO:0000256" key="5">
    <source>
        <dbReference type="ARBA" id="ARBA00022989"/>
    </source>
</evidence>
<dbReference type="InterPro" id="IPR002771">
    <property type="entry name" value="Multi_antbiot-R_MarC"/>
</dbReference>
<evidence type="ECO:0000313" key="8">
    <source>
        <dbReference type="EMBL" id="VVC76096.1"/>
    </source>
</evidence>
<organism evidence="8 9">
    <name type="scientific">Aquicella siphonis</name>
    <dbReference type="NCBI Taxonomy" id="254247"/>
    <lineage>
        <taxon>Bacteria</taxon>
        <taxon>Pseudomonadati</taxon>
        <taxon>Pseudomonadota</taxon>
        <taxon>Gammaproteobacteria</taxon>
        <taxon>Legionellales</taxon>
        <taxon>Coxiellaceae</taxon>
        <taxon>Aquicella</taxon>
    </lineage>
</organism>
<gene>
    <name evidence="8" type="ORF">AQUSIP_14010</name>
</gene>
<dbReference type="EMBL" id="LR699119">
    <property type="protein sequence ID" value="VVC76096.1"/>
    <property type="molecule type" value="Genomic_DNA"/>
</dbReference>
<feature type="transmembrane region" description="Helical" evidence="7">
    <location>
        <begin position="111"/>
        <end position="135"/>
    </location>
</feature>
<feature type="transmembrane region" description="Helical" evidence="7">
    <location>
        <begin position="66"/>
        <end position="90"/>
    </location>
</feature>
<evidence type="ECO:0000256" key="2">
    <source>
        <dbReference type="ARBA" id="ARBA00009784"/>
    </source>
</evidence>
<feature type="transmembrane region" description="Helical" evidence="7">
    <location>
        <begin position="147"/>
        <end position="168"/>
    </location>
</feature>
<dbReference type="OrthoDB" id="21094at2"/>
<protein>
    <recommendedName>
        <fullName evidence="7">UPF0056 membrane protein</fullName>
    </recommendedName>
</protein>
<evidence type="ECO:0000256" key="3">
    <source>
        <dbReference type="ARBA" id="ARBA00022475"/>
    </source>
</evidence>
<evidence type="ECO:0000256" key="4">
    <source>
        <dbReference type="ARBA" id="ARBA00022692"/>
    </source>
</evidence>
<comment type="subcellular location">
    <subcellularLocation>
        <location evidence="1 7">Cell membrane</location>
        <topology evidence="1 7">Multi-pass membrane protein</topology>
    </subcellularLocation>
</comment>
<name>A0A5E4PIH1_9COXI</name>
<reference evidence="8 9" key="1">
    <citation type="submission" date="2019-08" db="EMBL/GenBank/DDBJ databases">
        <authorList>
            <person name="Guy L."/>
        </authorList>
    </citation>
    <scope>NUCLEOTIDE SEQUENCE [LARGE SCALE GENOMIC DNA]</scope>
    <source>
        <strain evidence="8 9">SGT-108</strain>
    </source>
</reference>
<keyword evidence="3" id="KW-1003">Cell membrane</keyword>